<dbReference type="RefSeq" id="XP_009029169.1">
    <property type="nucleotide sequence ID" value="XM_009030921.1"/>
</dbReference>
<dbReference type="EnsemblMetazoa" id="HelroT151311">
    <property type="protein sequence ID" value="HelroP151311"/>
    <property type="gene ID" value="HelroG151311"/>
</dbReference>
<dbReference type="SUPFAM" id="SSF54001">
    <property type="entry name" value="Cysteine proteinases"/>
    <property type="match status" value="1"/>
</dbReference>
<dbReference type="PANTHER" id="PTHR21646">
    <property type="entry name" value="UBIQUITIN CARBOXYL-TERMINAL HYDROLASE"/>
    <property type="match status" value="1"/>
</dbReference>
<dbReference type="Gene3D" id="3.90.70.10">
    <property type="entry name" value="Cysteine proteinases"/>
    <property type="match status" value="1"/>
</dbReference>
<reference evidence="4 6" key="2">
    <citation type="journal article" date="2013" name="Nature">
        <title>Insights into bilaterian evolution from three spiralian genomes.</title>
        <authorList>
            <person name="Simakov O."/>
            <person name="Marletaz F."/>
            <person name="Cho S.J."/>
            <person name="Edsinger-Gonzales E."/>
            <person name="Havlak P."/>
            <person name="Hellsten U."/>
            <person name="Kuo D.H."/>
            <person name="Larsson T."/>
            <person name="Lv J."/>
            <person name="Arendt D."/>
            <person name="Savage R."/>
            <person name="Osoegawa K."/>
            <person name="de Jong P."/>
            <person name="Grimwood J."/>
            <person name="Chapman J.A."/>
            <person name="Shapiro H."/>
            <person name="Aerts A."/>
            <person name="Otillar R.P."/>
            <person name="Terry A.Y."/>
            <person name="Boore J.L."/>
            <person name="Grigoriev I.V."/>
            <person name="Lindberg D.R."/>
            <person name="Seaver E.C."/>
            <person name="Weisblat D.A."/>
            <person name="Putnam N.H."/>
            <person name="Rokhsar D.S."/>
        </authorList>
    </citation>
    <scope>NUCLEOTIDE SEQUENCE</scope>
</reference>
<dbReference type="GO" id="GO:0004843">
    <property type="term" value="F:cysteine-type deubiquitinase activity"/>
    <property type="evidence" value="ECO:0007669"/>
    <property type="project" value="UniProtKB-EC"/>
</dbReference>
<dbReference type="EMBL" id="AMQM01001910">
    <property type="status" value="NOT_ANNOTATED_CDS"/>
    <property type="molecule type" value="Genomic_DNA"/>
</dbReference>
<dbReference type="InterPro" id="IPR018200">
    <property type="entry name" value="USP_CS"/>
</dbReference>
<dbReference type="OrthoDB" id="265776at2759"/>
<dbReference type="PANTHER" id="PTHR21646:SF74">
    <property type="entry name" value="UBIQUITIN CARBOXYL-TERMINAL HYDROLASE 19"/>
    <property type="match status" value="1"/>
</dbReference>
<dbReference type="Proteomes" id="UP000015101">
    <property type="component" value="Unassembled WGS sequence"/>
</dbReference>
<evidence type="ECO:0000256" key="2">
    <source>
        <dbReference type="ARBA" id="ARBA00012759"/>
    </source>
</evidence>
<reference evidence="6" key="1">
    <citation type="submission" date="2012-12" db="EMBL/GenBank/DDBJ databases">
        <authorList>
            <person name="Hellsten U."/>
            <person name="Grimwood J."/>
            <person name="Chapman J.A."/>
            <person name="Shapiro H."/>
            <person name="Aerts A."/>
            <person name="Otillar R.P."/>
            <person name="Terry A.Y."/>
            <person name="Boore J.L."/>
            <person name="Simakov O."/>
            <person name="Marletaz F."/>
            <person name="Cho S.-J."/>
            <person name="Edsinger-Gonzales E."/>
            <person name="Havlak P."/>
            <person name="Kuo D.-H."/>
            <person name="Larsson T."/>
            <person name="Lv J."/>
            <person name="Arendt D."/>
            <person name="Savage R."/>
            <person name="Osoegawa K."/>
            <person name="de Jong P."/>
            <person name="Lindberg D.R."/>
            <person name="Seaver E.C."/>
            <person name="Weisblat D.A."/>
            <person name="Putnam N.H."/>
            <person name="Grigoriev I.V."/>
            <person name="Rokhsar D.S."/>
        </authorList>
    </citation>
    <scope>NUCLEOTIDE SEQUENCE</scope>
</reference>
<dbReference type="EC" id="3.4.19.12" evidence="2"/>
<feature type="domain" description="USP" evidence="3">
    <location>
        <begin position="1"/>
        <end position="155"/>
    </location>
</feature>
<comment type="catalytic activity">
    <reaction evidence="1">
        <text>Thiol-dependent hydrolysis of ester, thioester, amide, peptide and isopeptide bonds formed by the C-terminal Gly of ubiquitin (a 76-residue protein attached to proteins as an intracellular targeting signal).</text>
        <dbReference type="EC" id="3.4.19.12"/>
    </reaction>
</comment>
<accession>T1EKJ4</accession>
<dbReference type="InterPro" id="IPR001394">
    <property type="entry name" value="Peptidase_C19_UCH"/>
</dbReference>
<dbReference type="GO" id="GO:0016579">
    <property type="term" value="P:protein deubiquitination"/>
    <property type="evidence" value="ECO:0007669"/>
    <property type="project" value="InterPro"/>
</dbReference>
<dbReference type="EMBL" id="KB097639">
    <property type="protein sequence ID" value="ESN92883.1"/>
    <property type="molecule type" value="Genomic_DNA"/>
</dbReference>
<dbReference type="AlphaFoldDB" id="T1EKJ4"/>
<dbReference type="Pfam" id="PF00443">
    <property type="entry name" value="UCH"/>
    <property type="match status" value="1"/>
</dbReference>
<evidence type="ECO:0000256" key="1">
    <source>
        <dbReference type="ARBA" id="ARBA00000707"/>
    </source>
</evidence>
<dbReference type="InterPro" id="IPR050185">
    <property type="entry name" value="Ub_carboxyl-term_hydrolase"/>
</dbReference>
<dbReference type="CDD" id="cd02674">
    <property type="entry name" value="Peptidase_C19R"/>
    <property type="match status" value="1"/>
</dbReference>
<evidence type="ECO:0000313" key="6">
    <source>
        <dbReference type="Proteomes" id="UP000015101"/>
    </source>
</evidence>
<dbReference type="eggNOG" id="KOG1870">
    <property type="taxonomic scope" value="Eukaryota"/>
</dbReference>
<keyword evidence="6" id="KW-1185">Reference proteome</keyword>
<dbReference type="PROSITE" id="PS50235">
    <property type="entry name" value="USP_3"/>
    <property type="match status" value="1"/>
</dbReference>
<dbReference type="GeneID" id="20197094"/>
<protein>
    <recommendedName>
        <fullName evidence="2">ubiquitinyl hydrolase 1</fullName>
        <ecNumber evidence="2">3.4.19.12</ecNumber>
    </recommendedName>
</protein>
<dbReference type="STRING" id="6412.T1EKJ4"/>
<dbReference type="HOGENOM" id="CLU_008279_5_0_1"/>
<dbReference type="KEGG" id="hro:HELRODRAFT_151311"/>
<name>T1EKJ4_HELRO</name>
<organism evidence="5 6">
    <name type="scientific">Helobdella robusta</name>
    <name type="common">Californian leech</name>
    <dbReference type="NCBI Taxonomy" id="6412"/>
    <lineage>
        <taxon>Eukaryota</taxon>
        <taxon>Metazoa</taxon>
        <taxon>Spiralia</taxon>
        <taxon>Lophotrochozoa</taxon>
        <taxon>Annelida</taxon>
        <taxon>Clitellata</taxon>
        <taxon>Hirudinea</taxon>
        <taxon>Rhynchobdellida</taxon>
        <taxon>Glossiphoniidae</taxon>
        <taxon>Helobdella</taxon>
    </lineage>
</organism>
<gene>
    <name evidence="5" type="primary">20197094</name>
    <name evidence="4" type="ORF">HELRODRAFT_151311</name>
</gene>
<reference evidence="5" key="3">
    <citation type="submission" date="2015-06" db="UniProtKB">
        <authorList>
            <consortium name="EnsemblMetazoa"/>
        </authorList>
    </citation>
    <scope>IDENTIFICATION</scope>
</reference>
<dbReference type="CTD" id="20197094"/>
<proteinExistence type="predicted"/>
<dbReference type="InterPro" id="IPR038765">
    <property type="entry name" value="Papain-like_cys_pep_sf"/>
</dbReference>
<sequence length="158" mass="18277">SSVQLSDCLSLFTEPEVLDEDHTWLCPHCKCQRQASKQMLLYRLPPILVIHIKRFAFNSFTFRQKIQDFVQFPLRDLDMSPYCVPNSAMSPSTYDLYAVINHHGFLLGGHYTTFAQYNISVKNTGWRFFDDSTVTPCSENDVITDGAYVLFYKKKDAE</sequence>
<dbReference type="InterPro" id="IPR028889">
    <property type="entry name" value="USP"/>
</dbReference>
<dbReference type="OMA" id="RIGDYCE"/>
<evidence type="ECO:0000313" key="4">
    <source>
        <dbReference type="EMBL" id="ESN92883.1"/>
    </source>
</evidence>
<dbReference type="InParanoid" id="T1EKJ4"/>
<dbReference type="PROSITE" id="PS00973">
    <property type="entry name" value="USP_2"/>
    <property type="match status" value="1"/>
</dbReference>
<evidence type="ECO:0000259" key="3">
    <source>
        <dbReference type="PROSITE" id="PS50235"/>
    </source>
</evidence>
<evidence type="ECO:0000313" key="5">
    <source>
        <dbReference type="EnsemblMetazoa" id="HelroP151311"/>
    </source>
</evidence>